<protein>
    <submittedName>
        <fullName evidence="2">Uncharacterized protein</fullName>
    </submittedName>
</protein>
<reference evidence="2" key="2">
    <citation type="journal article" date="2015" name="Data Brief">
        <title>Shoot transcriptome of the giant reed, Arundo donax.</title>
        <authorList>
            <person name="Barrero R.A."/>
            <person name="Guerrero F.D."/>
            <person name="Moolhuijzen P."/>
            <person name="Goolsby J.A."/>
            <person name="Tidwell J."/>
            <person name="Bellgard S.E."/>
            <person name="Bellgard M.I."/>
        </authorList>
    </citation>
    <scope>NUCLEOTIDE SEQUENCE</scope>
    <source>
        <tissue evidence="2">Shoot tissue taken approximately 20 cm above the soil surface</tissue>
    </source>
</reference>
<reference evidence="2" key="1">
    <citation type="submission" date="2014-09" db="EMBL/GenBank/DDBJ databases">
        <authorList>
            <person name="Magalhaes I.L.F."/>
            <person name="Oliveira U."/>
            <person name="Santos F.R."/>
            <person name="Vidigal T.H.D.A."/>
            <person name="Brescovit A.D."/>
            <person name="Santos A.J."/>
        </authorList>
    </citation>
    <scope>NUCLEOTIDE SEQUENCE</scope>
    <source>
        <tissue evidence="2">Shoot tissue taken approximately 20 cm above the soil surface</tissue>
    </source>
</reference>
<sequence>MHARPTSDSDASATAFLSAATFLPLPSPAPDWRHRLSAASDGSSSASSSAAGAWSGRWWWSAESQRSMWWRRVRLGTSTVSPSGCIVTGQVRWPAASHRSMQGRSYVCPVHSVTGSVKMSRLIGHLNRCGTLILLAHGSISKTPSRNAKNSYRHYTQLKNPTPKNRSRVHSNSKRHELRMKQGCDQERSTECGIS</sequence>
<dbReference type="EMBL" id="GBRH01159438">
    <property type="protein sequence ID" value="JAE38458.1"/>
    <property type="molecule type" value="Transcribed_RNA"/>
</dbReference>
<feature type="compositionally biased region" description="Polar residues" evidence="1">
    <location>
        <begin position="143"/>
        <end position="164"/>
    </location>
</feature>
<proteinExistence type="predicted"/>
<feature type="compositionally biased region" description="Basic residues" evidence="1">
    <location>
        <begin position="165"/>
        <end position="178"/>
    </location>
</feature>
<feature type="region of interest" description="Disordered" evidence="1">
    <location>
        <begin position="143"/>
        <end position="195"/>
    </location>
</feature>
<organism evidence="2">
    <name type="scientific">Arundo donax</name>
    <name type="common">Giant reed</name>
    <name type="synonym">Donax arundinaceus</name>
    <dbReference type="NCBI Taxonomy" id="35708"/>
    <lineage>
        <taxon>Eukaryota</taxon>
        <taxon>Viridiplantae</taxon>
        <taxon>Streptophyta</taxon>
        <taxon>Embryophyta</taxon>
        <taxon>Tracheophyta</taxon>
        <taxon>Spermatophyta</taxon>
        <taxon>Magnoliopsida</taxon>
        <taxon>Liliopsida</taxon>
        <taxon>Poales</taxon>
        <taxon>Poaceae</taxon>
        <taxon>PACMAD clade</taxon>
        <taxon>Arundinoideae</taxon>
        <taxon>Arundineae</taxon>
        <taxon>Arundo</taxon>
    </lineage>
</organism>
<evidence type="ECO:0000313" key="2">
    <source>
        <dbReference type="EMBL" id="JAE38458.1"/>
    </source>
</evidence>
<accession>A0A0A9HZW8</accession>
<dbReference type="AlphaFoldDB" id="A0A0A9HZW8"/>
<feature type="compositionally biased region" description="Basic and acidic residues" evidence="1">
    <location>
        <begin position="179"/>
        <end position="195"/>
    </location>
</feature>
<name>A0A0A9HZW8_ARUDO</name>
<evidence type="ECO:0000256" key="1">
    <source>
        <dbReference type="SAM" id="MobiDB-lite"/>
    </source>
</evidence>